<evidence type="ECO:0000256" key="5">
    <source>
        <dbReference type="ARBA" id="ARBA00022946"/>
    </source>
</evidence>
<dbReference type="Gene3D" id="1.10.357.140">
    <property type="entry name" value="UbiA prenyltransferase"/>
    <property type="match status" value="1"/>
</dbReference>
<dbReference type="InterPro" id="IPR000537">
    <property type="entry name" value="UbiA_prenyltransferase"/>
</dbReference>
<feature type="transmembrane region" description="Helical" evidence="13">
    <location>
        <begin position="394"/>
        <end position="412"/>
    </location>
</feature>
<dbReference type="Proteomes" id="UP000095728">
    <property type="component" value="Unassembled WGS sequence"/>
</dbReference>
<dbReference type="FunCoup" id="A0A1E5R7J6">
    <property type="interactions" value="807"/>
</dbReference>
<name>A0A1E5R7J6_9ASCO</name>
<dbReference type="PIRSF" id="PIRSF001773">
    <property type="entry name" value="COX10"/>
    <property type="match status" value="1"/>
</dbReference>
<dbReference type="Pfam" id="PF01040">
    <property type="entry name" value="UbiA"/>
    <property type="match status" value="1"/>
</dbReference>
<dbReference type="OrthoDB" id="5211at2759"/>
<dbReference type="CDD" id="cd13957">
    <property type="entry name" value="PT_UbiA_Cox10"/>
    <property type="match status" value="1"/>
</dbReference>
<feature type="transmembrane region" description="Helical" evidence="13">
    <location>
        <begin position="447"/>
        <end position="465"/>
    </location>
</feature>
<dbReference type="GO" id="GO:0006784">
    <property type="term" value="P:heme A biosynthetic process"/>
    <property type="evidence" value="ECO:0007669"/>
    <property type="project" value="TreeGrafter"/>
</dbReference>
<comment type="similarity">
    <text evidence="11">Belongs to the ubiA prenyltransferase family.</text>
</comment>
<comment type="caution">
    <text evidence="14">The sequence shown here is derived from an EMBL/GenBank/DDBJ whole genome shotgun (WGS) entry which is preliminary data.</text>
</comment>
<evidence type="ECO:0000256" key="1">
    <source>
        <dbReference type="ARBA" id="ARBA00004225"/>
    </source>
</evidence>
<evidence type="ECO:0000256" key="9">
    <source>
        <dbReference type="ARBA" id="ARBA00023136"/>
    </source>
</evidence>
<organism evidence="14 15">
    <name type="scientific">Hanseniaspora osmophila</name>
    <dbReference type="NCBI Taxonomy" id="56408"/>
    <lineage>
        <taxon>Eukaryota</taxon>
        <taxon>Fungi</taxon>
        <taxon>Dikarya</taxon>
        <taxon>Ascomycota</taxon>
        <taxon>Saccharomycotina</taxon>
        <taxon>Saccharomycetes</taxon>
        <taxon>Saccharomycodales</taxon>
        <taxon>Saccharomycodaceae</taxon>
        <taxon>Hanseniaspora</taxon>
    </lineage>
</organism>
<dbReference type="InterPro" id="IPR044878">
    <property type="entry name" value="UbiA_sf"/>
</dbReference>
<evidence type="ECO:0000313" key="15">
    <source>
        <dbReference type="Proteomes" id="UP000095728"/>
    </source>
</evidence>
<dbReference type="PROSITE" id="PS00943">
    <property type="entry name" value="UBIA"/>
    <property type="match status" value="1"/>
</dbReference>
<gene>
    <name evidence="14" type="ORF">AWRI3579_g3455</name>
</gene>
<dbReference type="EMBL" id="LPNM01000009">
    <property type="protein sequence ID" value="OEJ82882.1"/>
    <property type="molecule type" value="Genomic_DNA"/>
</dbReference>
<accession>A0A1E5R7J6</accession>
<feature type="transmembrane region" description="Helical" evidence="13">
    <location>
        <begin position="251"/>
        <end position="268"/>
    </location>
</feature>
<evidence type="ECO:0000256" key="10">
    <source>
        <dbReference type="ARBA" id="ARBA00030253"/>
    </source>
</evidence>
<dbReference type="STRING" id="56408.A0A1E5R7J6"/>
<dbReference type="GO" id="GO:0008495">
    <property type="term" value="F:protoheme IX farnesyltransferase activity"/>
    <property type="evidence" value="ECO:0007669"/>
    <property type="project" value="InterPro"/>
</dbReference>
<evidence type="ECO:0000256" key="7">
    <source>
        <dbReference type="ARBA" id="ARBA00023128"/>
    </source>
</evidence>
<dbReference type="InterPro" id="IPR016315">
    <property type="entry name" value="Protohaem_IX_farnesylTrfase_mt"/>
</dbReference>
<dbReference type="InParanoid" id="A0A1E5R7J6"/>
<dbReference type="AlphaFoldDB" id="A0A1E5R7J6"/>
<evidence type="ECO:0000256" key="13">
    <source>
        <dbReference type="SAM" id="Phobius"/>
    </source>
</evidence>
<keyword evidence="15" id="KW-1185">Reference proteome</keyword>
<protein>
    <recommendedName>
        <fullName evidence="2 11">Protoheme IX farnesyltransferase, mitochondrial</fullName>
        <ecNumber evidence="11">2.5.1.-</ecNumber>
    </recommendedName>
    <alternativeName>
        <fullName evidence="10 11">Heme O synthase</fullName>
    </alternativeName>
</protein>
<dbReference type="PANTHER" id="PTHR43448">
    <property type="entry name" value="PROTOHEME IX FARNESYLTRANSFERASE, MITOCHONDRIAL"/>
    <property type="match status" value="1"/>
</dbReference>
<dbReference type="NCBIfam" id="TIGR01473">
    <property type="entry name" value="cyoE_ctaB"/>
    <property type="match status" value="1"/>
</dbReference>
<keyword evidence="8 11" id="KW-0350">Heme biosynthesis</keyword>
<dbReference type="FunFam" id="1.10.357.140:FF:000004">
    <property type="entry name" value="Protoheme IX farnesyltransferase, mitochondrial"/>
    <property type="match status" value="1"/>
</dbReference>
<feature type="compositionally biased region" description="Low complexity" evidence="12">
    <location>
        <begin position="52"/>
        <end position="70"/>
    </location>
</feature>
<feature type="transmembrane region" description="Helical" evidence="13">
    <location>
        <begin position="297"/>
        <end position="318"/>
    </location>
</feature>
<evidence type="ECO:0000256" key="8">
    <source>
        <dbReference type="ARBA" id="ARBA00023133"/>
    </source>
</evidence>
<feature type="transmembrane region" description="Helical" evidence="13">
    <location>
        <begin position="371"/>
        <end position="388"/>
    </location>
</feature>
<keyword evidence="7 11" id="KW-0496">Mitochondrion</keyword>
<sequence length="487" mass="53816">MIPPTTSNKCFKGLVSTWKTLIPSGTITGSNVLSLSISRKSLLPSHMHRLASSSSQNNQNSNNKNSNRSKVAFNTSPVEFSSNISLDNRFSNQKIVKPNPGDTDFTLSSVAKKMTCTDAVTAESKSSSSSGNSNIPFKVSYVQKSTPTGSQKPLALDDVNTQKDLKKLCNAYLQLTKPRLTVLVMLSAICSYALSPFAASVPQLLALTIGTTLCSSSANAINMGREPEFDRRMVRTQARPVVRGLVSSNQAYYFAALAGVLGTSILYAGVNPTVALLGFSNIALYAWIYTSLKRKHIVNTWVGALVGAIPPLMGWAAASPLTLPGAWCLAGLLYAWQFPHFNTLSHNIKNEYKNAGYVMTAWKNPRLNARVSLRYSLLMLPLCFGLSYFNVTDWYYQIDSGIANLWLSYWAFKFWWQQRINYSTKVLKNSNQFNEGIKKANIFARKTFWISVLQLPAVLILAILHKKGRWDGLFGLDENTAPTKKLT</sequence>
<evidence type="ECO:0000313" key="14">
    <source>
        <dbReference type="EMBL" id="OEJ82882.1"/>
    </source>
</evidence>
<evidence type="ECO:0000256" key="2">
    <source>
        <dbReference type="ARBA" id="ARBA00016335"/>
    </source>
</evidence>
<feature type="transmembrane region" description="Helical" evidence="13">
    <location>
        <begin position="324"/>
        <end position="344"/>
    </location>
</feature>
<dbReference type="GO" id="GO:0031966">
    <property type="term" value="C:mitochondrial membrane"/>
    <property type="evidence" value="ECO:0007669"/>
    <property type="project" value="UniProtKB-SubCell"/>
</dbReference>
<keyword evidence="5" id="KW-0809">Transit peptide</keyword>
<evidence type="ECO:0000256" key="4">
    <source>
        <dbReference type="ARBA" id="ARBA00022692"/>
    </source>
</evidence>
<reference evidence="15" key="1">
    <citation type="journal article" date="2016" name="Genome Announc.">
        <title>Genome sequences of three species of Hanseniaspora isolated from spontaneous wine fermentations.</title>
        <authorList>
            <person name="Sternes P.R."/>
            <person name="Lee D."/>
            <person name="Kutyna D.R."/>
            <person name="Borneman A.R."/>
        </authorList>
    </citation>
    <scope>NUCLEOTIDE SEQUENCE [LARGE SCALE GENOMIC DNA]</scope>
    <source>
        <strain evidence="15">AWRI3579</strain>
    </source>
</reference>
<feature type="region of interest" description="Disordered" evidence="12">
    <location>
        <begin position="48"/>
        <end position="70"/>
    </location>
</feature>
<comment type="subcellular location">
    <subcellularLocation>
        <location evidence="1">Mitochondrion membrane</location>
        <topology evidence="1">Multi-pass membrane protein</topology>
    </subcellularLocation>
</comment>
<dbReference type="InterPro" id="IPR006369">
    <property type="entry name" value="Protohaem_IX_farnesylTrfase"/>
</dbReference>
<keyword evidence="4 13" id="KW-0812">Transmembrane</keyword>
<keyword evidence="6 13" id="KW-1133">Transmembrane helix</keyword>
<dbReference type="PANTHER" id="PTHR43448:SF2">
    <property type="entry name" value="PROTOHEME IX FARNESYLTRANSFERASE, MITOCHONDRIAL"/>
    <property type="match status" value="1"/>
</dbReference>
<comment type="function">
    <text evidence="11">Converts protoheme IX and farnesyl diphosphate to heme O.</text>
</comment>
<evidence type="ECO:0000256" key="6">
    <source>
        <dbReference type="ARBA" id="ARBA00022989"/>
    </source>
</evidence>
<evidence type="ECO:0000256" key="3">
    <source>
        <dbReference type="ARBA" id="ARBA00022679"/>
    </source>
</evidence>
<feature type="transmembrane region" description="Helical" evidence="13">
    <location>
        <begin position="274"/>
        <end position="290"/>
    </location>
</feature>
<proteinExistence type="inferred from homology"/>
<evidence type="ECO:0000256" key="11">
    <source>
        <dbReference type="PIRNR" id="PIRNR001773"/>
    </source>
</evidence>
<keyword evidence="9 11" id="KW-0472">Membrane</keyword>
<dbReference type="InterPro" id="IPR030470">
    <property type="entry name" value="UbiA_prenylTrfase_CS"/>
</dbReference>
<dbReference type="EC" id="2.5.1.-" evidence="11"/>
<evidence type="ECO:0000256" key="12">
    <source>
        <dbReference type="SAM" id="MobiDB-lite"/>
    </source>
</evidence>
<keyword evidence="3 11" id="KW-0808">Transferase</keyword>